<dbReference type="Gene3D" id="3.40.630.30">
    <property type="match status" value="1"/>
</dbReference>
<evidence type="ECO:0000259" key="1">
    <source>
        <dbReference type="PROSITE" id="PS51186"/>
    </source>
</evidence>
<dbReference type="InterPro" id="IPR016181">
    <property type="entry name" value="Acyl_CoA_acyltransferase"/>
</dbReference>
<dbReference type="InterPro" id="IPR000182">
    <property type="entry name" value="GNAT_dom"/>
</dbReference>
<dbReference type="EMBL" id="BARW01022037">
    <property type="protein sequence ID" value="GAI94880.1"/>
    <property type="molecule type" value="Genomic_DNA"/>
</dbReference>
<accession>X1U4X9</accession>
<dbReference type="PROSITE" id="PS51186">
    <property type="entry name" value="GNAT"/>
    <property type="match status" value="1"/>
</dbReference>
<protein>
    <recommendedName>
        <fullName evidence="1">N-acetyltransferase domain-containing protein</fullName>
    </recommendedName>
</protein>
<gene>
    <name evidence="2" type="ORF">S12H4_36897</name>
</gene>
<dbReference type="AlphaFoldDB" id="X1U4X9"/>
<proteinExistence type="predicted"/>
<reference evidence="2" key="1">
    <citation type="journal article" date="2014" name="Front. Microbiol.">
        <title>High frequency of phylogenetically diverse reductive dehalogenase-homologous genes in deep subseafloor sedimentary metagenomes.</title>
        <authorList>
            <person name="Kawai M."/>
            <person name="Futagami T."/>
            <person name="Toyoda A."/>
            <person name="Takaki Y."/>
            <person name="Nishi S."/>
            <person name="Hori S."/>
            <person name="Arai W."/>
            <person name="Tsubouchi T."/>
            <person name="Morono Y."/>
            <person name="Uchiyama I."/>
            <person name="Ito T."/>
            <person name="Fujiyama A."/>
            <person name="Inagaki F."/>
            <person name="Takami H."/>
        </authorList>
    </citation>
    <scope>NUCLEOTIDE SEQUENCE</scope>
    <source>
        <strain evidence="2">Expedition CK06-06</strain>
    </source>
</reference>
<evidence type="ECO:0000313" key="2">
    <source>
        <dbReference type="EMBL" id="GAI94880.1"/>
    </source>
</evidence>
<organism evidence="2">
    <name type="scientific">marine sediment metagenome</name>
    <dbReference type="NCBI Taxonomy" id="412755"/>
    <lineage>
        <taxon>unclassified sequences</taxon>
        <taxon>metagenomes</taxon>
        <taxon>ecological metagenomes</taxon>
    </lineage>
</organism>
<sequence>IITLEVRASNTSARSLYRKYGFTQVGLRRGYYISDREDGVLMSTENISSASFQAHFQHLKQAHARKWGTALRQIAR</sequence>
<feature type="non-terminal residue" evidence="2">
    <location>
        <position position="1"/>
    </location>
</feature>
<dbReference type="GO" id="GO:0016747">
    <property type="term" value="F:acyltransferase activity, transferring groups other than amino-acyl groups"/>
    <property type="evidence" value="ECO:0007669"/>
    <property type="project" value="InterPro"/>
</dbReference>
<comment type="caution">
    <text evidence="2">The sequence shown here is derived from an EMBL/GenBank/DDBJ whole genome shotgun (WGS) entry which is preliminary data.</text>
</comment>
<feature type="domain" description="N-acetyltransferase" evidence="1">
    <location>
        <begin position="1"/>
        <end position="47"/>
    </location>
</feature>
<dbReference type="SUPFAM" id="SSF55729">
    <property type="entry name" value="Acyl-CoA N-acyltransferases (Nat)"/>
    <property type="match status" value="1"/>
</dbReference>
<name>X1U4X9_9ZZZZ</name>